<dbReference type="AlphaFoldDB" id="X0V7X7"/>
<dbReference type="PANTHER" id="PTHR43409">
    <property type="entry name" value="ANAEROBIC MAGNESIUM-PROTOPORPHYRIN IX MONOMETHYL ESTER CYCLASE-RELATED"/>
    <property type="match status" value="1"/>
</dbReference>
<dbReference type="Pfam" id="PF02310">
    <property type="entry name" value="B12-binding"/>
    <property type="match status" value="1"/>
</dbReference>
<keyword evidence="5" id="KW-0411">Iron-sulfur</keyword>
<dbReference type="InterPro" id="IPR006158">
    <property type="entry name" value="Cobalamin-bd"/>
</dbReference>
<protein>
    <recommendedName>
        <fullName evidence="6">B12-binding domain-containing protein</fullName>
    </recommendedName>
</protein>
<keyword evidence="2" id="KW-0949">S-adenosyl-L-methionine</keyword>
<dbReference type="Gene3D" id="3.40.50.280">
    <property type="entry name" value="Cobalamin-binding domain"/>
    <property type="match status" value="1"/>
</dbReference>
<keyword evidence="3" id="KW-0479">Metal-binding</keyword>
<name>X0V7X7_9ZZZZ</name>
<feature type="domain" description="B12-binding" evidence="6">
    <location>
        <begin position="1"/>
        <end position="142"/>
    </location>
</feature>
<dbReference type="GO" id="GO:0051536">
    <property type="term" value="F:iron-sulfur cluster binding"/>
    <property type="evidence" value="ECO:0007669"/>
    <property type="project" value="UniProtKB-KW"/>
</dbReference>
<dbReference type="EMBL" id="BARS01012072">
    <property type="protein sequence ID" value="GAF96755.1"/>
    <property type="molecule type" value="Genomic_DNA"/>
</dbReference>
<evidence type="ECO:0000256" key="2">
    <source>
        <dbReference type="ARBA" id="ARBA00022691"/>
    </source>
</evidence>
<dbReference type="PANTHER" id="PTHR43409:SF16">
    <property type="entry name" value="SLR0320 PROTEIN"/>
    <property type="match status" value="1"/>
</dbReference>
<comment type="cofactor">
    <cofactor evidence="1">
        <name>[4Fe-4S] cluster</name>
        <dbReference type="ChEBI" id="CHEBI:49883"/>
    </cofactor>
</comment>
<reference evidence="7" key="1">
    <citation type="journal article" date="2014" name="Front. Microbiol.">
        <title>High frequency of phylogenetically diverse reductive dehalogenase-homologous genes in deep subseafloor sedimentary metagenomes.</title>
        <authorList>
            <person name="Kawai M."/>
            <person name="Futagami T."/>
            <person name="Toyoda A."/>
            <person name="Takaki Y."/>
            <person name="Nishi S."/>
            <person name="Hori S."/>
            <person name="Arai W."/>
            <person name="Tsubouchi T."/>
            <person name="Morono Y."/>
            <person name="Uchiyama I."/>
            <person name="Ito T."/>
            <person name="Fujiyama A."/>
            <person name="Inagaki F."/>
            <person name="Takami H."/>
        </authorList>
    </citation>
    <scope>NUCLEOTIDE SEQUENCE</scope>
    <source>
        <strain evidence="7">Expedition CK06-06</strain>
    </source>
</reference>
<dbReference type="CDD" id="cd02068">
    <property type="entry name" value="radical_SAM_B12_BD"/>
    <property type="match status" value="1"/>
</dbReference>
<evidence type="ECO:0000259" key="6">
    <source>
        <dbReference type="PROSITE" id="PS51332"/>
    </source>
</evidence>
<dbReference type="SUPFAM" id="SSF52242">
    <property type="entry name" value="Cobalamin (vitamin B12)-binding domain"/>
    <property type="match status" value="1"/>
</dbReference>
<sequence length="142" mass="15956">MNILLLAVNSNTFFYSQVVTPFGLASLGSYVEKNGYAIRGIEMNTPPDRILERYLKVDPEIMGRIVEFSPDLVGMSTYSTNIHNVLFWAGEIKKRLPSTWIALGGNHASYIAQEILETCPAVDFVVRHEGEIAFKRLCEELS</sequence>
<feature type="non-terminal residue" evidence="7">
    <location>
        <position position="142"/>
    </location>
</feature>
<evidence type="ECO:0000256" key="4">
    <source>
        <dbReference type="ARBA" id="ARBA00023004"/>
    </source>
</evidence>
<proteinExistence type="predicted"/>
<dbReference type="InterPro" id="IPR036724">
    <property type="entry name" value="Cobalamin-bd_sf"/>
</dbReference>
<comment type="caution">
    <text evidence="7">The sequence shown here is derived from an EMBL/GenBank/DDBJ whole genome shotgun (WGS) entry which is preliminary data.</text>
</comment>
<dbReference type="GO" id="GO:0005829">
    <property type="term" value="C:cytosol"/>
    <property type="evidence" value="ECO:0007669"/>
    <property type="project" value="TreeGrafter"/>
</dbReference>
<dbReference type="PROSITE" id="PS51332">
    <property type="entry name" value="B12_BINDING"/>
    <property type="match status" value="1"/>
</dbReference>
<dbReference type="GO" id="GO:0031419">
    <property type="term" value="F:cobalamin binding"/>
    <property type="evidence" value="ECO:0007669"/>
    <property type="project" value="InterPro"/>
</dbReference>
<evidence type="ECO:0000313" key="7">
    <source>
        <dbReference type="EMBL" id="GAF96755.1"/>
    </source>
</evidence>
<gene>
    <name evidence="7" type="ORF">S01H1_21688</name>
</gene>
<evidence type="ECO:0000256" key="1">
    <source>
        <dbReference type="ARBA" id="ARBA00001966"/>
    </source>
</evidence>
<accession>X0V7X7</accession>
<keyword evidence="4" id="KW-0408">Iron</keyword>
<evidence type="ECO:0000256" key="5">
    <source>
        <dbReference type="ARBA" id="ARBA00023014"/>
    </source>
</evidence>
<organism evidence="7">
    <name type="scientific">marine sediment metagenome</name>
    <dbReference type="NCBI Taxonomy" id="412755"/>
    <lineage>
        <taxon>unclassified sequences</taxon>
        <taxon>metagenomes</taxon>
        <taxon>ecological metagenomes</taxon>
    </lineage>
</organism>
<evidence type="ECO:0000256" key="3">
    <source>
        <dbReference type="ARBA" id="ARBA00022723"/>
    </source>
</evidence>
<dbReference type="GO" id="GO:0046872">
    <property type="term" value="F:metal ion binding"/>
    <property type="evidence" value="ECO:0007669"/>
    <property type="project" value="UniProtKB-KW"/>
</dbReference>
<dbReference type="InterPro" id="IPR051198">
    <property type="entry name" value="BchE-like"/>
</dbReference>